<sequence length="159" mass="17962">MEGLKKIRLIFMLLFAITVAGTVYADYLSAEEIKVRQPTQGEIGAMVRCATMNVKFQVASDTPVIDYKGKSYFFCCETCMDAFKKDPDKYAAATWPIEALKTRQPTQGEIGAMVRCATMNVKFQVASDTPVIDYKGKSYFFCCKPCMETFMRDPDVYVK</sequence>
<dbReference type="Pfam" id="PF04945">
    <property type="entry name" value="YHS"/>
    <property type="match status" value="2"/>
</dbReference>
<dbReference type="STRING" id="671143.DAMO_1928"/>
<dbReference type="InterPro" id="IPR009078">
    <property type="entry name" value="Ferritin-like_SF"/>
</dbReference>
<dbReference type="InterPro" id="IPR011017">
    <property type="entry name" value="TRASH_dom"/>
</dbReference>
<organism evidence="2 3">
    <name type="scientific">Methylomirabilis oxygeniifera</name>
    <dbReference type="NCBI Taxonomy" id="671143"/>
    <lineage>
        <taxon>Bacteria</taxon>
        <taxon>Candidatus Methylomirabilota</taxon>
        <taxon>Candidatus Methylomirabilia</taxon>
        <taxon>Candidatus Methylomirabilales</taxon>
        <taxon>Candidatus Methylomirabilaceae</taxon>
        <taxon>Candidatus Methylomirabilis</taxon>
    </lineage>
</organism>
<reference evidence="2 3" key="1">
    <citation type="journal article" date="2010" name="Nature">
        <title>Nitrite-driven anaerobic methane oxidation by oxygenic bacteria.</title>
        <authorList>
            <person name="Ettwig K.F."/>
            <person name="Butler M.K."/>
            <person name="Le Paslier D."/>
            <person name="Pelletier E."/>
            <person name="Mangenot S."/>
            <person name="Kuypers M.M.M."/>
            <person name="Schreiber F."/>
            <person name="Dutilh B.E."/>
            <person name="Zedelius J."/>
            <person name="de Beer D."/>
            <person name="Gloerich J."/>
            <person name="Wessels H.J.C.T."/>
            <person name="van Allen T."/>
            <person name="Luesken F."/>
            <person name="Wu M."/>
            <person name="van de Pas-Schoonen K.T."/>
            <person name="Op den Camp H.J.M."/>
            <person name="Janssen-Megens E.M."/>
            <person name="Francoijs K-J."/>
            <person name="Stunnenberg H."/>
            <person name="Weissenbach J."/>
            <person name="Jetten M.S.M."/>
            <person name="Strous M."/>
        </authorList>
    </citation>
    <scope>NUCLEOTIDE SEQUENCE [LARGE SCALE GENOMIC DNA]</scope>
</reference>
<dbReference type="InterPro" id="IPR012348">
    <property type="entry name" value="RNR-like"/>
</dbReference>
<protein>
    <recommendedName>
        <fullName evidence="1">TRASH domain-containing protein</fullName>
    </recommendedName>
</protein>
<dbReference type="SMART" id="SM00746">
    <property type="entry name" value="TRASH"/>
    <property type="match status" value="2"/>
</dbReference>
<evidence type="ECO:0000313" key="2">
    <source>
        <dbReference type="EMBL" id="CBE68978.1"/>
    </source>
</evidence>
<dbReference type="SUPFAM" id="SSF47240">
    <property type="entry name" value="Ferritin-like"/>
    <property type="match status" value="2"/>
</dbReference>
<dbReference type="eggNOG" id="COG3350">
    <property type="taxonomic scope" value="Bacteria"/>
</dbReference>
<dbReference type="InterPro" id="IPR007029">
    <property type="entry name" value="YHS_dom"/>
</dbReference>
<dbReference type="EMBL" id="FP565575">
    <property type="protein sequence ID" value="CBE68978.1"/>
    <property type="molecule type" value="Genomic_DNA"/>
</dbReference>
<feature type="domain" description="TRASH" evidence="1">
    <location>
        <begin position="116"/>
        <end position="154"/>
    </location>
</feature>
<feature type="domain" description="TRASH" evidence="1">
    <location>
        <begin position="49"/>
        <end position="87"/>
    </location>
</feature>
<dbReference type="PATRIC" id="fig|671143.5.peg.1704"/>
<dbReference type="KEGG" id="mox:DAMO_1928"/>
<proteinExistence type="predicted"/>
<name>D5MGU7_METO1</name>
<dbReference type="HOGENOM" id="CLU_1657620_0_0_0"/>
<dbReference type="Gene3D" id="1.10.620.20">
    <property type="entry name" value="Ribonucleotide Reductase, subunit A"/>
    <property type="match status" value="2"/>
</dbReference>
<dbReference type="Proteomes" id="UP000006898">
    <property type="component" value="Chromosome"/>
</dbReference>
<dbReference type="GO" id="GO:0016491">
    <property type="term" value="F:oxidoreductase activity"/>
    <property type="evidence" value="ECO:0007669"/>
    <property type="project" value="InterPro"/>
</dbReference>
<accession>D5MGU7</accession>
<dbReference type="AlphaFoldDB" id="D5MGU7"/>
<evidence type="ECO:0000313" key="3">
    <source>
        <dbReference type="Proteomes" id="UP000006898"/>
    </source>
</evidence>
<gene>
    <name evidence="2" type="ORF">DAMO_1928</name>
</gene>
<evidence type="ECO:0000259" key="1">
    <source>
        <dbReference type="SMART" id="SM00746"/>
    </source>
</evidence>